<dbReference type="STRING" id="29539.SAMN02745716_0907"/>
<dbReference type="Proteomes" id="UP000222056">
    <property type="component" value="Unassembled WGS sequence"/>
</dbReference>
<dbReference type="AlphaFoldDB" id="A0A1H6FLW4"/>
<dbReference type="GO" id="GO:0006412">
    <property type="term" value="P:translation"/>
    <property type="evidence" value="ECO:0007669"/>
    <property type="project" value="UniProtKB-UniRule"/>
</dbReference>
<evidence type="ECO:0000256" key="7">
    <source>
        <dbReference type="RuleBase" id="RU003872"/>
    </source>
</evidence>
<dbReference type="HAMAP" id="MF_01345_B">
    <property type="entry name" value="Ribosomal_uS17_B"/>
    <property type="match status" value="1"/>
</dbReference>
<evidence type="ECO:0000256" key="5">
    <source>
        <dbReference type="ARBA" id="ARBA00023274"/>
    </source>
</evidence>
<dbReference type="InterPro" id="IPR019979">
    <property type="entry name" value="Ribosomal_uS17_CS"/>
</dbReference>
<proteinExistence type="inferred from homology"/>
<evidence type="ECO:0000256" key="8">
    <source>
        <dbReference type="SAM" id="MobiDB-lite"/>
    </source>
</evidence>
<reference evidence="10" key="1">
    <citation type="submission" date="2016-10" db="EMBL/GenBank/DDBJ databases">
        <authorList>
            <person name="Varghese N."/>
            <person name="Submissions S."/>
        </authorList>
    </citation>
    <scope>NUCLEOTIDE SEQUENCE [LARGE SCALE GENOMIC DNA]</scope>
    <source>
        <strain evidence="10">ATCC 35263</strain>
    </source>
</reference>
<protein>
    <recommendedName>
        <fullName evidence="6">Small ribosomal subunit protein uS17</fullName>
    </recommendedName>
</protein>
<evidence type="ECO:0000313" key="10">
    <source>
        <dbReference type="Proteomes" id="UP000222056"/>
    </source>
</evidence>
<keyword evidence="3 6" id="KW-0694">RNA-binding</keyword>
<feature type="region of interest" description="Disordered" evidence="8">
    <location>
        <begin position="1"/>
        <end position="85"/>
    </location>
</feature>
<dbReference type="GO" id="GO:0022627">
    <property type="term" value="C:cytosolic small ribosomal subunit"/>
    <property type="evidence" value="ECO:0007669"/>
    <property type="project" value="UniProtKB-UniRule"/>
</dbReference>
<accession>A0A1H6FLW4</accession>
<organism evidence="9 10">
    <name type="scientific">Thermoleophilum album</name>
    <dbReference type="NCBI Taxonomy" id="29539"/>
    <lineage>
        <taxon>Bacteria</taxon>
        <taxon>Bacillati</taxon>
        <taxon>Actinomycetota</taxon>
        <taxon>Thermoleophilia</taxon>
        <taxon>Thermoleophilales</taxon>
        <taxon>Thermoleophilaceae</taxon>
        <taxon>Thermoleophilum</taxon>
    </lineage>
</organism>
<dbReference type="PANTHER" id="PTHR10744">
    <property type="entry name" value="40S RIBOSOMAL PROTEIN S11 FAMILY MEMBER"/>
    <property type="match status" value="1"/>
</dbReference>
<dbReference type="NCBIfam" id="NF004123">
    <property type="entry name" value="PRK05610.1"/>
    <property type="match status" value="1"/>
</dbReference>
<keyword evidence="5 6" id="KW-0687">Ribonucleoprotein</keyword>
<evidence type="ECO:0000256" key="2">
    <source>
        <dbReference type="ARBA" id="ARBA00022730"/>
    </source>
</evidence>
<dbReference type="CDD" id="cd00364">
    <property type="entry name" value="Ribosomal_uS17"/>
    <property type="match status" value="1"/>
</dbReference>
<dbReference type="EMBL" id="FNWJ01000001">
    <property type="protein sequence ID" value="SEH11871.1"/>
    <property type="molecule type" value="Genomic_DNA"/>
</dbReference>
<dbReference type="SUPFAM" id="SSF50249">
    <property type="entry name" value="Nucleic acid-binding proteins"/>
    <property type="match status" value="1"/>
</dbReference>
<dbReference type="InterPro" id="IPR019984">
    <property type="entry name" value="Ribosomal_uS17_bact/chlr"/>
</dbReference>
<dbReference type="InterPro" id="IPR012340">
    <property type="entry name" value="NA-bd_OB-fold"/>
</dbReference>
<comment type="similarity">
    <text evidence="1 6 7">Belongs to the universal ribosomal protein uS17 family.</text>
</comment>
<evidence type="ECO:0000256" key="6">
    <source>
        <dbReference type="HAMAP-Rule" id="MF_01345"/>
    </source>
</evidence>
<dbReference type="NCBIfam" id="TIGR03635">
    <property type="entry name" value="uS17_bact"/>
    <property type="match status" value="1"/>
</dbReference>
<dbReference type="PRINTS" id="PR00973">
    <property type="entry name" value="RIBOSOMALS17"/>
</dbReference>
<comment type="subunit">
    <text evidence="6">Part of the 30S ribosomal subunit.</text>
</comment>
<feature type="compositionally biased region" description="Basic and acidic residues" evidence="8">
    <location>
        <begin position="118"/>
        <end position="127"/>
    </location>
</feature>
<name>A0A1H6FLW4_THEAL</name>
<dbReference type="PROSITE" id="PS00056">
    <property type="entry name" value="RIBOSOMAL_S17"/>
    <property type="match status" value="1"/>
</dbReference>
<feature type="compositionally biased region" description="Basic residues" evidence="8">
    <location>
        <begin position="29"/>
        <end position="42"/>
    </location>
</feature>
<evidence type="ECO:0000313" key="9">
    <source>
        <dbReference type="EMBL" id="SEH11871.1"/>
    </source>
</evidence>
<keyword evidence="4 6" id="KW-0689">Ribosomal protein</keyword>
<feature type="compositionally biased region" description="Basic and acidic residues" evidence="8">
    <location>
        <begin position="13"/>
        <end position="28"/>
    </location>
</feature>
<keyword evidence="2 6" id="KW-0699">rRNA-binding</keyword>
<dbReference type="Gene3D" id="2.40.50.140">
    <property type="entry name" value="Nucleic acid-binding proteins"/>
    <property type="match status" value="1"/>
</dbReference>
<dbReference type="InterPro" id="IPR000266">
    <property type="entry name" value="Ribosomal_uS17"/>
</dbReference>
<evidence type="ECO:0000256" key="4">
    <source>
        <dbReference type="ARBA" id="ARBA00022980"/>
    </source>
</evidence>
<dbReference type="Pfam" id="PF00366">
    <property type="entry name" value="Ribosomal_S17"/>
    <property type="match status" value="1"/>
</dbReference>
<sequence length="155" mass="17767">MGVAVAVEQDATPSKRERAAQLAEERAQLRKAKRAARRRRRLRERERRKAQAVQNAPQVAGDGDSQAPAAGAHKRRRKVREGVVTSARADKTIVVRVERQQPHPVYGKIVRTSKKLHAHDERNEAREGDVVRIVESRPLSRTKRWRLLEILERAR</sequence>
<feature type="region of interest" description="Disordered" evidence="8">
    <location>
        <begin position="105"/>
        <end position="127"/>
    </location>
</feature>
<keyword evidence="10" id="KW-1185">Reference proteome</keyword>
<comment type="function">
    <text evidence="6">One of the primary rRNA binding proteins, it binds specifically to the 5'-end of 16S ribosomal RNA.</text>
</comment>
<gene>
    <name evidence="6" type="primary">rpsQ</name>
    <name evidence="9" type="ORF">SAMN02745716_0907</name>
</gene>
<dbReference type="GO" id="GO:0003735">
    <property type="term" value="F:structural constituent of ribosome"/>
    <property type="evidence" value="ECO:0007669"/>
    <property type="project" value="UniProtKB-UniRule"/>
</dbReference>
<dbReference type="GO" id="GO:0019843">
    <property type="term" value="F:rRNA binding"/>
    <property type="evidence" value="ECO:0007669"/>
    <property type="project" value="UniProtKB-UniRule"/>
</dbReference>
<evidence type="ECO:0000256" key="1">
    <source>
        <dbReference type="ARBA" id="ARBA00010254"/>
    </source>
</evidence>
<dbReference type="PANTHER" id="PTHR10744:SF1">
    <property type="entry name" value="SMALL RIBOSOMAL SUBUNIT PROTEIN US17M"/>
    <property type="match status" value="1"/>
</dbReference>
<evidence type="ECO:0000256" key="3">
    <source>
        <dbReference type="ARBA" id="ARBA00022884"/>
    </source>
</evidence>